<feature type="non-terminal residue" evidence="2">
    <location>
        <position position="251"/>
    </location>
</feature>
<feature type="region of interest" description="Disordered" evidence="1">
    <location>
        <begin position="179"/>
        <end position="202"/>
    </location>
</feature>
<evidence type="ECO:0000313" key="2">
    <source>
        <dbReference type="EMBL" id="CAH3167016.1"/>
    </source>
</evidence>
<dbReference type="PANTHER" id="PTHR47331:SF5">
    <property type="entry name" value="RIBONUCLEASE H"/>
    <property type="match status" value="1"/>
</dbReference>
<sequence>MLGWGVIGVINQSIVDSQENSHCSCNCIVSREIEDSFVKTVSHVVAKISVKELFIPAQVNKMFEPDFSEVSKEKKMLSFLDRRFLNTLESNVQHLSNDHYEIPLLPKEEALKPPNIRNLALRRLHRLKHRLKTTVLATKSIEHLSLLERIAYFSNWYRTKRAIAICQLFSERMNLRAKKPSDPPIRNDMDPPLEGIRSEQQERSSKCITMTVKDLQRAELLLIKEVQCHAFPEEVKALETHRKEQRGEIHR</sequence>
<protein>
    <submittedName>
        <fullName evidence="2">Uncharacterized protein</fullName>
    </submittedName>
</protein>
<proteinExistence type="predicted"/>
<dbReference type="Proteomes" id="UP001159405">
    <property type="component" value="Unassembled WGS sequence"/>
</dbReference>
<comment type="caution">
    <text evidence="2">The sequence shown here is derived from an EMBL/GenBank/DDBJ whole genome shotgun (WGS) entry which is preliminary data.</text>
</comment>
<dbReference type="PANTHER" id="PTHR47331">
    <property type="entry name" value="PHD-TYPE DOMAIN-CONTAINING PROTEIN"/>
    <property type="match status" value="1"/>
</dbReference>
<keyword evidence="3" id="KW-1185">Reference proteome</keyword>
<evidence type="ECO:0000256" key="1">
    <source>
        <dbReference type="SAM" id="MobiDB-lite"/>
    </source>
</evidence>
<dbReference type="EMBL" id="CALNXK010000139">
    <property type="protein sequence ID" value="CAH3167016.1"/>
    <property type="molecule type" value="Genomic_DNA"/>
</dbReference>
<organism evidence="2 3">
    <name type="scientific">Porites lobata</name>
    <dbReference type="NCBI Taxonomy" id="104759"/>
    <lineage>
        <taxon>Eukaryota</taxon>
        <taxon>Metazoa</taxon>
        <taxon>Cnidaria</taxon>
        <taxon>Anthozoa</taxon>
        <taxon>Hexacorallia</taxon>
        <taxon>Scleractinia</taxon>
        <taxon>Fungiina</taxon>
        <taxon>Poritidae</taxon>
        <taxon>Porites</taxon>
    </lineage>
</organism>
<name>A0ABN8QRZ9_9CNID</name>
<reference evidence="2 3" key="1">
    <citation type="submission" date="2022-05" db="EMBL/GenBank/DDBJ databases">
        <authorList>
            <consortium name="Genoscope - CEA"/>
            <person name="William W."/>
        </authorList>
    </citation>
    <scope>NUCLEOTIDE SEQUENCE [LARGE SCALE GENOMIC DNA]</scope>
</reference>
<gene>
    <name evidence="2" type="ORF">PLOB_00007987</name>
</gene>
<accession>A0ABN8QRZ9</accession>
<feature type="compositionally biased region" description="Basic and acidic residues" evidence="1">
    <location>
        <begin position="179"/>
        <end position="189"/>
    </location>
</feature>
<evidence type="ECO:0000313" key="3">
    <source>
        <dbReference type="Proteomes" id="UP001159405"/>
    </source>
</evidence>